<dbReference type="OrthoDB" id="2011381at2759"/>
<evidence type="ECO:0000256" key="2">
    <source>
        <dbReference type="SAM" id="MobiDB-lite"/>
    </source>
</evidence>
<protein>
    <submittedName>
        <fullName evidence="3">Uncharacterized protein</fullName>
    </submittedName>
</protein>
<comment type="caution">
    <text evidence="3">The sequence shown here is derived from an EMBL/GenBank/DDBJ whole genome shotgun (WGS) entry which is preliminary data.</text>
</comment>
<feature type="region of interest" description="Disordered" evidence="2">
    <location>
        <begin position="1361"/>
        <end position="1411"/>
    </location>
</feature>
<evidence type="ECO:0000313" key="3">
    <source>
        <dbReference type="EMBL" id="KAH7301942.1"/>
    </source>
</evidence>
<proteinExistence type="predicted"/>
<sequence length="1411" mass="160257">MLTHVCIFSQRQAARSNMADTVGTSSQAGTSPQVVDIESLPVEEELKERPVALRALHAIPIQNPPQGHTMPVGKASHWFSDVAGPLGEGTYMWESEVEFNGRWGRYHFFTREFEKLQNNEGLKSIWKKAGLYDYFKFQLPKPDFLRCSYLISTLTPSKDKKGYSSFVLPSLTRGNELKRFRLTINLVREALDMHGMHIPTEKETMVPDNMKNRNLTKLKDMVAMTPTIAIHLRMVMQHFAFPAQDRFTMPPKKIWFSLYLADAFDLSINMPHWIIDQIHMAHQRWYKKQKSVLYGCCALTRIVYRCLAYDVPVQRALVWSRAQEFQCRLSAVGPPSKKMRGTVQMPCAQARGATLTPETTPRLPRRVQPFTIRLPRHSTDGPNLVFPPVPTDLEFPHGFTLEDLTDEEVARIIDAVNAEVEAEQAGGQQTAPDQAQPSQPDVVNVDDEEEAHEEAQGGQSEAEEQEYDQEALQVLERATAYTNALKKLYDTMNRVQEQHRLSLAAGKALMNQILEEEGVDEQYRATLEMISDALGVPEMVHTALAQSRRTEKRYGRCPPRTGKRMNVLGSGPQDTPTTTGTAHTAHDTEEAHISSAPPSPPLPPLPPSPPHSPPITNVTTTVTASVPTAITEAQTANQPTHPLNTSRVYTSTNTVTLTTATDIPIPPLTLSGSSHSQLHTPLYTFTTITAPTIPLFTITPTTAYTTDFMDISPSTAPLPSPIPPQSPIPPPPPSPFSSTASTLPFRFPFPSAFNTISPTIPLNNMYQCMSQLQQHYQHLDNQHTRLFRSHEDLQARCRDLEEQKQLLQQQHVTLQEQYAQLVANPPQADDEERRHMDELLHSQIMDNLKLRRNLGLLRKHMSTALEENKRLQKQNEENLEAAMEGSPQEIDPERFKAIPSENMKVVLETHADLMEAHAALEKERDDLLRQLATRQTSPSKSTTAEDTSEEITKLRAELEELRSKVMEYERQPSPLVEPEPDDLVPIEVEETFEDPYVPMPTPGGKRTEQGMDTIEIEAPEWMQKLEKVATTHDDRVAVQIALMSKLEEVVIKSDYFQNLSHHRWIGPSDDLYVPFCVLMADYNAEIKHHTSREPTSATQFAPDDIPESAKQGHIRQPMWRIRLLETYPEMVRTWNNMPLYIKYNPCYCPVFRRRSWPEYTQTVLTIKGCEKWLNYVYFAPPKGPPTIGYMISTIRYWGVRFKNVPDVMTQMCLKIFELMLVTFRTFKNVKEPHLSALGFNEGNQDLVYDMSTTPSINVVYAWHARIKYLPACFKQTFEEMFVTGFWEYHSEIFIPRPSHLLQLFAVEQALHSEKLRIPHPEVPGPVDWDALLTDLAKGLRIAEHHLAQDVVEYYIQKPTQQGSVRDDRRERGGGVSSGQGTEGLTRHGSQRRESEGREGTGRHGSQRRSGK</sequence>
<reference evidence="3 4" key="1">
    <citation type="submission" date="2021-08" db="EMBL/GenBank/DDBJ databases">
        <title>WGS assembly of Ceratopteris richardii.</title>
        <authorList>
            <person name="Marchant D.B."/>
            <person name="Chen G."/>
            <person name="Jenkins J."/>
            <person name="Shu S."/>
            <person name="Leebens-Mack J."/>
            <person name="Grimwood J."/>
            <person name="Schmutz J."/>
            <person name="Soltis P."/>
            <person name="Soltis D."/>
            <person name="Chen Z.-H."/>
        </authorList>
    </citation>
    <scope>NUCLEOTIDE SEQUENCE [LARGE SCALE GENOMIC DNA]</scope>
    <source>
        <strain evidence="3">Whitten #5841</strain>
        <tissue evidence="3">Leaf</tissue>
    </source>
</reference>
<organism evidence="3 4">
    <name type="scientific">Ceratopteris richardii</name>
    <name type="common">Triangle waterfern</name>
    <dbReference type="NCBI Taxonomy" id="49495"/>
    <lineage>
        <taxon>Eukaryota</taxon>
        <taxon>Viridiplantae</taxon>
        <taxon>Streptophyta</taxon>
        <taxon>Embryophyta</taxon>
        <taxon>Tracheophyta</taxon>
        <taxon>Polypodiopsida</taxon>
        <taxon>Polypodiidae</taxon>
        <taxon>Polypodiales</taxon>
        <taxon>Pteridineae</taxon>
        <taxon>Pteridaceae</taxon>
        <taxon>Parkerioideae</taxon>
        <taxon>Ceratopteris</taxon>
    </lineage>
</organism>
<keyword evidence="4" id="KW-1185">Reference proteome</keyword>
<keyword evidence="1" id="KW-0175">Coiled coil</keyword>
<feature type="coiled-coil region" evidence="1">
    <location>
        <begin position="783"/>
        <end position="824"/>
    </location>
</feature>
<feature type="region of interest" description="Disordered" evidence="2">
    <location>
        <begin position="546"/>
        <end position="618"/>
    </location>
</feature>
<feature type="coiled-coil region" evidence="1">
    <location>
        <begin position="910"/>
        <end position="971"/>
    </location>
</feature>
<evidence type="ECO:0000313" key="4">
    <source>
        <dbReference type="Proteomes" id="UP000825935"/>
    </source>
</evidence>
<feature type="compositionally biased region" description="Polar residues" evidence="2">
    <location>
        <begin position="426"/>
        <end position="441"/>
    </location>
</feature>
<name>A0A8T2S079_CERRI</name>
<evidence type="ECO:0000256" key="1">
    <source>
        <dbReference type="SAM" id="Coils"/>
    </source>
</evidence>
<dbReference type="EMBL" id="CM035428">
    <property type="protein sequence ID" value="KAH7301942.1"/>
    <property type="molecule type" value="Genomic_DNA"/>
</dbReference>
<feature type="region of interest" description="Disordered" evidence="2">
    <location>
        <begin position="714"/>
        <end position="738"/>
    </location>
</feature>
<gene>
    <name evidence="3" type="ORF">KP509_23G049200</name>
</gene>
<accession>A0A8T2S079</accession>
<feature type="compositionally biased region" description="Pro residues" evidence="2">
    <location>
        <begin position="716"/>
        <end position="735"/>
    </location>
</feature>
<feature type="region of interest" description="Disordered" evidence="2">
    <location>
        <begin position="421"/>
        <end position="468"/>
    </location>
</feature>
<feature type="compositionally biased region" description="Basic and acidic residues" evidence="2">
    <location>
        <begin position="1390"/>
        <end position="1401"/>
    </location>
</feature>
<feature type="compositionally biased region" description="Low complexity" evidence="2">
    <location>
        <begin position="571"/>
        <end position="583"/>
    </location>
</feature>
<feature type="compositionally biased region" description="Pro residues" evidence="2">
    <location>
        <begin position="597"/>
        <end position="613"/>
    </location>
</feature>
<dbReference type="Proteomes" id="UP000825935">
    <property type="component" value="Chromosome 23"/>
</dbReference>